<keyword evidence="5" id="KW-1185">Reference proteome</keyword>
<dbReference type="AlphaFoldDB" id="A0ABC8L590"/>
<dbReference type="InterPro" id="IPR013194">
    <property type="entry name" value="HDAC_interact_dom"/>
</dbReference>
<protein>
    <recommendedName>
        <fullName evidence="3">Histone deacetylase interacting domain-containing protein</fullName>
    </recommendedName>
</protein>
<proteinExistence type="predicted"/>
<evidence type="ECO:0000313" key="4">
    <source>
        <dbReference type="EMBL" id="CAH8373676.1"/>
    </source>
</evidence>
<dbReference type="PANTHER" id="PTHR12346">
    <property type="entry name" value="SIN3B-RELATED"/>
    <property type="match status" value="1"/>
</dbReference>
<evidence type="ECO:0000313" key="5">
    <source>
        <dbReference type="Proteomes" id="UP001642260"/>
    </source>
</evidence>
<gene>
    <name evidence="4" type="ORF">ERUC_LOCUS31890</name>
</gene>
<dbReference type="EMBL" id="CAKOAT010445154">
    <property type="protein sequence ID" value="CAH8373676.1"/>
    <property type="molecule type" value="Genomic_DNA"/>
</dbReference>
<feature type="region of interest" description="Disordered" evidence="2">
    <location>
        <begin position="69"/>
        <end position="89"/>
    </location>
</feature>
<dbReference type="PANTHER" id="PTHR12346:SF23">
    <property type="entry name" value="PAIRED AMPHIPATHIC HELIX SIN3-LIKE PROTEIN-RELATED"/>
    <property type="match status" value="1"/>
</dbReference>
<feature type="domain" description="Histone deacetylase interacting" evidence="3">
    <location>
        <begin position="160"/>
        <end position="250"/>
    </location>
</feature>
<dbReference type="Proteomes" id="UP001642260">
    <property type="component" value="Unassembled WGS sequence"/>
</dbReference>
<reference evidence="4 5" key="1">
    <citation type="submission" date="2022-03" db="EMBL/GenBank/DDBJ databases">
        <authorList>
            <person name="Macdonald S."/>
            <person name="Ahmed S."/>
            <person name="Newling K."/>
        </authorList>
    </citation>
    <scope>NUCLEOTIDE SEQUENCE [LARGE SCALE GENOMIC DNA]</scope>
</reference>
<feature type="coiled-coil region" evidence="1">
    <location>
        <begin position="108"/>
        <end position="135"/>
    </location>
</feature>
<keyword evidence="1" id="KW-0175">Coiled coil</keyword>
<evidence type="ECO:0000259" key="3">
    <source>
        <dbReference type="SMART" id="SM00761"/>
    </source>
</evidence>
<dbReference type="SMART" id="SM00761">
    <property type="entry name" value="HDAC_interact"/>
    <property type="match status" value="1"/>
</dbReference>
<name>A0ABC8L590_ERUVS</name>
<accession>A0ABC8L590</accession>
<organism evidence="4 5">
    <name type="scientific">Eruca vesicaria subsp. sativa</name>
    <name type="common">Garden rocket</name>
    <name type="synonym">Eruca sativa</name>
    <dbReference type="NCBI Taxonomy" id="29727"/>
    <lineage>
        <taxon>Eukaryota</taxon>
        <taxon>Viridiplantae</taxon>
        <taxon>Streptophyta</taxon>
        <taxon>Embryophyta</taxon>
        <taxon>Tracheophyta</taxon>
        <taxon>Spermatophyta</taxon>
        <taxon>Magnoliopsida</taxon>
        <taxon>eudicotyledons</taxon>
        <taxon>Gunneridae</taxon>
        <taxon>Pentapetalae</taxon>
        <taxon>rosids</taxon>
        <taxon>malvids</taxon>
        <taxon>Brassicales</taxon>
        <taxon>Brassicaceae</taxon>
        <taxon>Brassiceae</taxon>
        <taxon>Eruca</taxon>
    </lineage>
</organism>
<dbReference type="Pfam" id="PF08295">
    <property type="entry name" value="Sin3_corepress"/>
    <property type="match status" value="1"/>
</dbReference>
<feature type="compositionally biased region" description="Acidic residues" evidence="2">
    <location>
        <begin position="71"/>
        <end position="84"/>
    </location>
</feature>
<sequence length="322" mass="37898">MVNKNALELWSIFRERLSPTDMKTLTSLLIDYNRRRIEKTQLIASALLLFKNDEFLHRCFTDYLYGKKSQEDEDGETQSDEEGEIREQDPKTELCVRNKEEAMVYYKEQEDEKSHQNVEEDLEDAKIRVSDERDLEHATNVFSLEGKRRRILKPEPPKKTLARVTPSYETIPEEDQFPVSNKVLNNKYSVTQRNSGSGHKKLSKYEEAIERCQDDMFESDMMMGSLESAVENAEKVIAEEMSVEDLGVKFYKCIERLYCRDMSEIVRENHMRALPVILIRLKQKLDELTAVRENWKIIWKQAIEENTAKQREATAQQGRRKK</sequence>
<evidence type="ECO:0000256" key="2">
    <source>
        <dbReference type="SAM" id="MobiDB-lite"/>
    </source>
</evidence>
<evidence type="ECO:0000256" key="1">
    <source>
        <dbReference type="SAM" id="Coils"/>
    </source>
</evidence>
<dbReference type="InterPro" id="IPR039774">
    <property type="entry name" value="Sin3-like"/>
</dbReference>
<comment type="caution">
    <text evidence="4">The sequence shown here is derived from an EMBL/GenBank/DDBJ whole genome shotgun (WGS) entry which is preliminary data.</text>
</comment>